<accession>A0ABN1Q595</accession>
<dbReference type="Proteomes" id="UP001500665">
    <property type="component" value="Unassembled WGS sequence"/>
</dbReference>
<dbReference type="Pfam" id="PF17937">
    <property type="entry name" value="TetR_C_28"/>
    <property type="match status" value="1"/>
</dbReference>
<dbReference type="PANTHER" id="PTHR30055:SF234">
    <property type="entry name" value="HTH-TYPE TRANSCRIPTIONAL REGULATOR BETI"/>
    <property type="match status" value="1"/>
</dbReference>
<dbReference type="InterPro" id="IPR001647">
    <property type="entry name" value="HTH_TetR"/>
</dbReference>
<evidence type="ECO:0000256" key="2">
    <source>
        <dbReference type="ARBA" id="ARBA00023125"/>
    </source>
</evidence>
<evidence type="ECO:0000256" key="1">
    <source>
        <dbReference type="ARBA" id="ARBA00023015"/>
    </source>
</evidence>
<dbReference type="InterPro" id="IPR009057">
    <property type="entry name" value="Homeodomain-like_sf"/>
</dbReference>
<name>A0ABN1Q595_9ACTN</name>
<dbReference type="InterPro" id="IPR050109">
    <property type="entry name" value="HTH-type_TetR-like_transc_reg"/>
</dbReference>
<dbReference type="SUPFAM" id="SSF46689">
    <property type="entry name" value="Homeodomain-like"/>
    <property type="match status" value="1"/>
</dbReference>
<comment type="caution">
    <text evidence="6">The sequence shown here is derived from an EMBL/GenBank/DDBJ whole genome shotgun (WGS) entry which is preliminary data.</text>
</comment>
<evidence type="ECO:0000256" key="4">
    <source>
        <dbReference type="PROSITE-ProRule" id="PRU00335"/>
    </source>
</evidence>
<keyword evidence="1" id="KW-0805">Transcription regulation</keyword>
<sequence>MSTPERRTRDKERTRRAILDTAERVFTERGAQVSLGDIAAAAGVTKGGLMHHFPSREALVQAVYRNSAHRMWDEVRAHIDLSENRPGKFTRGYVRALTGDSEYLVGAFSVTGLFAVLGPPAQDEEFSRRDARAWDEAFAADGLPEGRALAIRYAAEGLATALSTPYLTPEQLTVARAELLTLTEPPWT</sequence>
<dbReference type="PRINTS" id="PR00455">
    <property type="entry name" value="HTHTETR"/>
</dbReference>
<dbReference type="RefSeq" id="WP_344236167.1">
    <property type="nucleotide sequence ID" value="NZ_BAAAHH010000001.1"/>
</dbReference>
<feature type="DNA-binding region" description="H-T-H motif" evidence="4">
    <location>
        <begin position="34"/>
        <end position="53"/>
    </location>
</feature>
<evidence type="ECO:0000313" key="7">
    <source>
        <dbReference type="Proteomes" id="UP001500665"/>
    </source>
</evidence>
<organism evidence="6 7">
    <name type="scientific">Actinocorallia libanotica</name>
    <dbReference type="NCBI Taxonomy" id="46162"/>
    <lineage>
        <taxon>Bacteria</taxon>
        <taxon>Bacillati</taxon>
        <taxon>Actinomycetota</taxon>
        <taxon>Actinomycetes</taxon>
        <taxon>Streptosporangiales</taxon>
        <taxon>Thermomonosporaceae</taxon>
        <taxon>Actinocorallia</taxon>
    </lineage>
</organism>
<protein>
    <submittedName>
        <fullName evidence="6">TetR family transcriptional regulator</fullName>
    </submittedName>
</protein>
<dbReference type="Gene3D" id="1.10.357.10">
    <property type="entry name" value="Tetracycline Repressor, domain 2"/>
    <property type="match status" value="1"/>
</dbReference>
<dbReference type="Pfam" id="PF00440">
    <property type="entry name" value="TetR_N"/>
    <property type="match status" value="1"/>
</dbReference>
<evidence type="ECO:0000313" key="6">
    <source>
        <dbReference type="EMBL" id="GAA0937789.1"/>
    </source>
</evidence>
<feature type="domain" description="HTH tetR-type" evidence="5">
    <location>
        <begin position="12"/>
        <end position="71"/>
    </location>
</feature>
<dbReference type="PANTHER" id="PTHR30055">
    <property type="entry name" value="HTH-TYPE TRANSCRIPTIONAL REGULATOR RUTR"/>
    <property type="match status" value="1"/>
</dbReference>
<evidence type="ECO:0000256" key="3">
    <source>
        <dbReference type="ARBA" id="ARBA00023163"/>
    </source>
</evidence>
<reference evidence="6 7" key="1">
    <citation type="journal article" date="2019" name="Int. J. Syst. Evol. Microbiol.">
        <title>The Global Catalogue of Microorganisms (GCM) 10K type strain sequencing project: providing services to taxonomists for standard genome sequencing and annotation.</title>
        <authorList>
            <consortium name="The Broad Institute Genomics Platform"/>
            <consortium name="The Broad Institute Genome Sequencing Center for Infectious Disease"/>
            <person name="Wu L."/>
            <person name="Ma J."/>
        </authorList>
    </citation>
    <scope>NUCLEOTIDE SEQUENCE [LARGE SCALE GENOMIC DNA]</scope>
    <source>
        <strain evidence="6 7">JCM 10696</strain>
    </source>
</reference>
<gene>
    <name evidence="6" type="ORF">GCM10009550_04890</name>
</gene>
<dbReference type="InterPro" id="IPR041479">
    <property type="entry name" value="TetR_CgmR_C"/>
</dbReference>
<dbReference type="EMBL" id="BAAAHH010000001">
    <property type="protein sequence ID" value="GAA0937789.1"/>
    <property type="molecule type" value="Genomic_DNA"/>
</dbReference>
<keyword evidence="7" id="KW-1185">Reference proteome</keyword>
<proteinExistence type="predicted"/>
<keyword evidence="2 4" id="KW-0238">DNA-binding</keyword>
<evidence type="ECO:0000259" key="5">
    <source>
        <dbReference type="PROSITE" id="PS50977"/>
    </source>
</evidence>
<keyword evidence="3" id="KW-0804">Transcription</keyword>
<dbReference type="PROSITE" id="PS50977">
    <property type="entry name" value="HTH_TETR_2"/>
    <property type="match status" value="1"/>
</dbReference>